<accession>A0A6L2PN85</accession>
<keyword evidence="6" id="KW-1185">Reference proteome</keyword>
<dbReference type="GO" id="GO:0017061">
    <property type="term" value="F:S-methyl-5-thioadenosine phosphorylase activity"/>
    <property type="evidence" value="ECO:0007669"/>
    <property type="project" value="InterPro"/>
</dbReference>
<protein>
    <recommendedName>
        <fullName evidence="4">Nucleoside phosphorylase domain-containing protein</fullName>
    </recommendedName>
</protein>
<keyword evidence="2" id="KW-0808">Transferase</keyword>
<dbReference type="InParanoid" id="A0A6L2PN85"/>
<dbReference type="InterPro" id="IPR000845">
    <property type="entry name" value="Nucleoside_phosphorylase_d"/>
</dbReference>
<dbReference type="GO" id="GO:0019509">
    <property type="term" value="P:L-methionine salvage from methylthioadenosine"/>
    <property type="evidence" value="ECO:0007669"/>
    <property type="project" value="TreeGrafter"/>
</dbReference>
<dbReference type="OrthoDB" id="431409at2759"/>
<evidence type="ECO:0000256" key="3">
    <source>
        <dbReference type="ARBA" id="ARBA00022726"/>
    </source>
</evidence>
<evidence type="ECO:0000259" key="4">
    <source>
        <dbReference type="Pfam" id="PF01048"/>
    </source>
</evidence>
<proteinExistence type="predicted"/>
<evidence type="ECO:0000256" key="2">
    <source>
        <dbReference type="ARBA" id="ARBA00022679"/>
    </source>
</evidence>
<dbReference type="SUPFAM" id="SSF53167">
    <property type="entry name" value="Purine and uridine phosphorylases"/>
    <property type="match status" value="1"/>
</dbReference>
<evidence type="ECO:0000313" key="6">
    <source>
        <dbReference type="Proteomes" id="UP000502823"/>
    </source>
</evidence>
<dbReference type="InterPro" id="IPR010044">
    <property type="entry name" value="MTAP"/>
</dbReference>
<organism evidence="5 6">
    <name type="scientific">Coptotermes formosanus</name>
    <name type="common">Formosan subterranean termite</name>
    <dbReference type="NCBI Taxonomy" id="36987"/>
    <lineage>
        <taxon>Eukaryota</taxon>
        <taxon>Metazoa</taxon>
        <taxon>Ecdysozoa</taxon>
        <taxon>Arthropoda</taxon>
        <taxon>Hexapoda</taxon>
        <taxon>Insecta</taxon>
        <taxon>Pterygota</taxon>
        <taxon>Neoptera</taxon>
        <taxon>Polyneoptera</taxon>
        <taxon>Dictyoptera</taxon>
        <taxon>Blattodea</taxon>
        <taxon>Blattoidea</taxon>
        <taxon>Termitoidae</taxon>
        <taxon>Rhinotermitidae</taxon>
        <taxon>Coptotermes</taxon>
    </lineage>
</organism>
<feature type="domain" description="Nucleoside phosphorylase" evidence="4">
    <location>
        <begin position="7"/>
        <end position="195"/>
    </location>
</feature>
<dbReference type="GO" id="GO:0006166">
    <property type="term" value="P:purine ribonucleoside salvage"/>
    <property type="evidence" value="ECO:0007669"/>
    <property type="project" value="UniProtKB-KW"/>
</dbReference>
<dbReference type="EMBL" id="BLKM01008244">
    <property type="protein sequence ID" value="GFG32970.1"/>
    <property type="molecule type" value="Genomic_DNA"/>
</dbReference>
<dbReference type="Pfam" id="PF01048">
    <property type="entry name" value="PNP_UDP_1"/>
    <property type="match status" value="1"/>
</dbReference>
<dbReference type="AlphaFoldDB" id="A0A6L2PN85"/>
<dbReference type="PANTHER" id="PTHR42679">
    <property type="entry name" value="S-METHYL-5'-THIOADENOSINE PHOSPHORYLASE"/>
    <property type="match status" value="1"/>
</dbReference>
<dbReference type="GO" id="GO:0005829">
    <property type="term" value="C:cytosol"/>
    <property type="evidence" value="ECO:0007669"/>
    <property type="project" value="TreeGrafter"/>
</dbReference>
<sequence length="260" mass="29114">HGRRHTIRPSSVNYRANIWALREVGCTHVIASTACGSLQEEIKPGDLVLMQSFIDRTTSRIQTFYDGAPNSPLGVCHIPMEPAYCPSTSQVVSESAKTLGLKLHPAVTCVTIEGPRFSSLAESKMYRSLGGDVINMTSVPEVVLAKEAGLCYAAIGLVTDFDCWRDTGSKVCVDEVMRTFRSNVQNVIALLKHVLPVIASDDWDKVIDSLKSGKQILRWRKKICISNTVTVEQQDFCYKTNERDRWTLQPYINRLKKYES</sequence>
<name>A0A6L2PN85_COPFO</name>
<reference evidence="6" key="1">
    <citation type="submission" date="2020-01" db="EMBL/GenBank/DDBJ databases">
        <title>Draft genome sequence of the Termite Coptotermes fromosanus.</title>
        <authorList>
            <person name="Itakura S."/>
            <person name="Yosikawa Y."/>
            <person name="Umezawa K."/>
        </authorList>
    </citation>
    <scope>NUCLEOTIDE SEQUENCE [LARGE SCALE GENOMIC DNA]</scope>
</reference>
<feature type="non-terminal residue" evidence="5">
    <location>
        <position position="1"/>
    </location>
</feature>
<dbReference type="Gene3D" id="3.40.50.1580">
    <property type="entry name" value="Nucleoside phosphorylase domain"/>
    <property type="match status" value="1"/>
</dbReference>
<keyword evidence="3" id="KW-0660">Purine salvage</keyword>
<dbReference type="PANTHER" id="PTHR42679:SF2">
    <property type="entry name" value="S-METHYL-5'-THIOADENOSINE PHOSPHORYLASE"/>
    <property type="match status" value="1"/>
</dbReference>
<dbReference type="Proteomes" id="UP000502823">
    <property type="component" value="Unassembled WGS sequence"/>
</dbReference>
<dbReference type="InterPro" id="IPR035994">
    <property type="entry name" value="Nucleoside_phosphorylase_sf"/>
</dbReference>
<dbReference type="FunCoup" id="A0A6L2PN85">
    <property type="interactions" value="1205"/>
</dbReference>
<comment type="caution">
    <text evidence="5">The sequence shown here is derived from an EMBL/GenBank/DDBJ whole genome shotgun (WGS) entry which is preliminary data.</text>
</comment>
<gene>
    <name evidence="5" type="ORF">Cfor_00949</name>
</gene>
<evidence type="ECO:0000313" key="5">
    <source>
        <dbReference type="EMBL" id="GFG32970.1"/>
    </source>
</evidence>
<dbReference type="CDD" id="cd09010">
    <property type="entry name" value="MTAP_SsMTAPII_like_MTIP"/>
    <property type="match status" value="1"/>
</dbReference>
<evidence type="ECO:0000256" key="1">
    <source>
        <dbReference type="ARBA" id="ARBA00022676"/>
    </source>
</evidence>
<keyword evidence="1" id="KW-0328">Glycosyltransferase</keyword>